<dbReference type="EMBL" id="BDGG01000007">
    <property type="protein sequence ID" value="GAV01553.1"/>
    <property type="molecule type" value="Genomic_DNA"/>
</dbReference>
<name>A0A1D1VN25_RAMVA</name>
<organism evidence="1 2">
    <name type="scientific">Ramazzottius varieornatus</name>
    <name type="common">Water bear</name>
    <name type="synonym">Tardigrade</name>
    <dbReference type="NCBI Taxonomy" id="947166"/>
    <lineage>
        <taxon>Eukaryota</taxon>
        <taxon>Metazoa</taxon>
        <taxon>Ecdysozoa</taxon>
        <taxon>Tardigrada</taxon>
        <taxon>Eutardigrada</taxon>
        <taxon>Parachela</taxon>
        <taxon>Hypsibioidea</taxon>
        <taxon>Ramazzottiidae</taxon>
        <taxon>Ramazzottius</taxon>
    </lineage>
</organism>
<proteinExistence type="predicted"/>
<protein>
    <submittedName>
        <fullName evidence="1">Uncharacterized protein</fullName>
    </submittedName>
</protein>
<sequence>MPEFYGQLLTRYKWTTVFVVAESRSLLAYPGNLERFLTGAKRVGTQSTAMTYDAPDNGSEILDILNRFAGPNQVKLRALGGKPDVLDVAPAQTIKESRGFSNFSRWGGGA</sequence>
<dbReference type="AlphaFoldDB" id="A0A1D1VN25"/>
<gene>
    <name evidence="1" type="primary">RvY_12249-1</name>
    <name evidence="1" type="synonym">RvY_12249.1</name>
    <name evidence="1" type="ORF">RvY_12249</name>
</gene>
<evidence type="ECO:0000313" key="2">
    <source>
        <dbReference type="Proteomes" id="UP000186922"/>
    </source>
</evidence>
<reference evidence="1 2" key="1">
    <citation type="journal article" date="2016" name="Nat. Commun.">
        <title>Extremotolerant tardigrade genome and improved radiotolerance of human cultured cells by tardigrade-unique protein.</title>
        <authorList>
            <person name="Hashimoto T."/>
            <person name="Horikawa D.D."/>
            <person name="Saito Y."/>
            <person name="Kuwahara H."/>
            <person name="Kozuka-Hata H."/>
            <person name="Shin-I T."/>
            <person name="Minakuchi Y."/>
            <person name="Ohishi K."/>
            <person name="Motoyama A."/>
            <person name="Aizu T."/>
            <person name="Enomoto A."/>
            <person name="Kondo K."/>
            <person name="Tanaka S."/>
            <person name="Hara Y."/>
            <person name="Koshikawa S."/>
            <person name="Sagara H."/>
            <person name="Miura T."/>
            <person name="Yokobori S."/>
            <person name="Miyagawa K."/>
            <person name="Suzuki Y."/>
            <person name="Kubo T."/>
            <person name="Oyama M."/>
            <person name="Kohara Y."/>
            <person name="Fujiyama A."/>
            <person name="Arakawa K."/>
            <person name="Katayama T."/>
            <person name="Toyoda A."/>
            <person name="Kunieda T."/>
        </authorList>
    </citation>
    <scope>NUCLEOTIDE SEQUENCE [LARGE SCALE GENOMIC DNA]</scope>
    <source>
        <strain evidence="1 2">YOKOZUNA-1</strain>
    </source>
</reference>
<evidence type="ECO:0000313" key="1">
    <source>
        <dbReference type="EMBL" id="GAV01553.1"/>
    </source>
</evidence>
<dbReference type="Proteomes" id="UP000186922">
    <property type="component" value="Unassembled WGS sequence"/>
</dbReference>
<keyword evidence="2" id="KW-1185">Reference proteome</keyword>
<accession>A0A1D1VN25</accession>
<comment type="caution">
    <text evidence="1">The sequence shown here is derived from an EMBL/GenBank/DDBJ whole genome shotgun (WGS) entry which is preliminary data.</text>
</comment>